<feature type="signal peptide" evidence="1">
    <location>
        <begin position="1"/>
        <end position="19"/>
    </location>
</feature>
<keyword evidence="1" id="KW-0732">Signal</keyword>
<proteinExistence type="predicted"/>
<evidence type="ECO:0000256" key="1">
    <source>
        <dbReference type="SAM" id="SignalP"/>
    </source>
</evidence>
<protein>
    <submittedName>
        <fullName evidence="2">Uncharacterized protein</fullName>
    </submittedName>
</protein>
<dbReference type="EMBL" id="FNWQ01000001">
    <property type="protein sequence ID" value="SEH28291.1"/>
    <property type="molecule type" value="Genomic_DNA"/>
</dbReference>
<gene>
    <name evidence="2" type="ORF">SAMN05421593_0661</name>
</gene>
<evidence type="ECO:0000313" key="2">
    <source>
        <dbReference type="EMBL" id="SEH28291.1"/>
    </source>
</evidence>
<reference evidence="2 3" key="1">
    <citation type="submission" date="2016-10" db="EMBL/GenBank/DDBJ databases">
        <authorList>
            <person name="de Groot N.N."/>
        </authorList>
    </citation>
    <scope>NUCLEOTIDE SEQUENCE [LARGE SCALE GENOMIC DNA]</scope>
    <source>
        <strain evidence="2 3">DSM 23031</strain>
    </source>
</reference>
<dbReference type="STRING" id="680127.SAMN05421593_0661"/>
<organism evidence="2 3">
    <name type="scientific">Chryseobacterium culicis</name>
    <dbReference type="NCBI Taxonomy" id="680127"/>
    <lineage>
        <taxon>Bacteria</taxon>
        <taxon>Pseudomonadati</taxon>
        <taxon>Bacteroidota</taxon>
        <taxon>Flavobacteriia</taxon>
        <taxon>Flavobacteriales</taxon>
        <taxon>Weeksellaceae</taxon>
        <taxon>Chryseobacterium group</taxon>
        <taxon>Chryseobacterium</taxon>
    </lineage>
</organism>
<name>A0A1H6GY24_CHRCI</name>
<dbReference type="Proteomes" id="UP000198561">
    <property type="component" value="Unassembled WGS sequence"/>
</dbReference>
<feature type="chain" id="PRO_5011656803" evidence="1">
    <location>
        <begin position="20"/>
        <end position="423"/>
    </location>
</feature>
<evidence type="ECO:0000313" key="3">
    <source>
        <dbReference type="Proteomes" id="UP000198561"/>
    </source>
</evidence>
<accession>A0A1H6GY24</accession>
<sequence>MRKMKLFLPFSFFSVAVFGQVGINTTNPQGIFNVDSGKDNPVSGVPTTAQQANDFAITSTGSVGIGTVAPDASAILDVTSTNKGILAPRISLSSATDVTTIANPAVGLLVFNLGTQPGLNYKGYVFWNGTEWRALDNSFLTAGTLGAIDCDGAALSPNSYTAGVPYTGTMSVSYTGGNGGTFGAQTIGPVNGLTATLASGNFNNGTGTLNYTVSGTPTVSSPATTTFPINIGGQSCSATVGAGNSISIGEEIYWSGQAPGNIGAGGTNTTANVATNYLSNYAANVPVVDGMKFDFYFIDTVGGPGSISGIPRLVNVSGGNIKVNFAAMSSAENYGSNNIILGPGNFINLDNGIYNSNGLNMTTSSTPASYTNPATNHTEIETVNLWVNNHWYRATYYPVIDNNNTTSATDDIRKIAISVQRLK</sequence>
<dbReference type="AlphaFoldDB" id="A0A1H6GY24"/>